<dbReference type="FunFam" id="3.30.70.100:FF:000001">
    <property type="entry name" value="ATPase copper transporting beta"/>
    <property type="match status" value="1"/>
</dbReference>
<sequence>MTSTHHITLSLQGMSCASCSGRVDRALAALPGVSDVAVNLAAETAQMNVDTPARVGEVAVALDTLGYPARRATVTLNVASMSCASCVGRVDRALAGLPGVLEVNVNLASETATVTYLEGAIGPAELIAAATDMGYPATIAQQDAAEDRSARKNAEARESAKKALIAAALALPVFVMEMGGHMIPAFHHLIAGTIGQQVSWIVQFILTTLVLVGPGRLFYAKGIPALLRGAPDMNSLVAVGTGAAYLYSVTATFLPGVLPEAVRAVYFEAAAVIVVLILLGRFLEARAKGRTGAAIQALLGLQVRTARVLREGGAVDVAVEAIRPGDILLVRPGERIAVDGEVSEGTSYLDESMITGEPQPVAKAAGDSVTGGTVNGSGSFQFRATRVGADTTLAQIIRMVEQAQGAKLPIQGLVDKITLWFVPAVMSAALLTVLIWLVFGPDPALTLALVAGVSVLIIACPCAMGLATPTSIMVGTGRAAEMGVLFRKGDALQQLSGVTIVALDKTGTVTEGRPELTDLVLAEGFERADLLALVAAVEARSEHPIAEAILRAARAEGVPTLEADQFTSITGYGVRARVAGHEVLVGADRLMVREGVETGPLADHEARLAARGRSALFAAVDGRIAAVIAVADPVKSSSAAAVAALHRMGLKVAMITGDKQATAQAIARETGIDTVIAGVLPEGKVAALQDLRAGGARLAFVGDGINDAPALADADVGIAIGTGTDVAIESADVVLMSGDLRGVVNAVEISRATMRNIRQNLFWAFGYNTALIPVAAGVLYPAFGLLLSPVLAAGAMALSSVFVLSNALRLRRVRPAMVEGTAKSGVGAAPAAVPAE</sequence>
<dbReference type="Pfam" id="PF00122">
    <property type="entry name" value="E1-E2_ATPase"/>
    <property type="match status" value="1"/>
</dbReference>
<dbReference type="InterPro" id="IPR036163">
    <property type="entry name" value="HMA_dom_sf"/>
</dbReference>
<dbReference type="Gene3D" id="2.70.150.10">
    <property type="entry name" value="Calcium-transporting ATPase, cytoplasmic transduction domain A"/>
    <property type="match status" value="1"/>
</dbReference>
<evidence type="ECO:0000256" key="2">
    <source>
        <dbReference type="ARBA" id="ARBA00006024"/>
    </source>
</evidence>
<evidence type="ECO:0000256" key="17">
    <source>
        <dbReference type="RuleBase" id="RU362081"/>
    </source>
</evidence>
<feature type="transmembrane region" description="Helical" evidence="17">
    <location>
        <begin position="786"/>
        <end position="808"/>
    </location>
</feature>
<evidence type="ECO:0000313" key="20">
    <source>
        <dbReference type="Proteomes" id="UP000294662"/>
    </source>
</evidence>
<dbReference type="NCBIfam" id="TIGR01511">
    <property type="entry name" value="ATPase-IB1_Cu"/>
    <property type="match status" value="1"/>
</dbReference>
<keyword evidence="4 17" id="KW-1003">Cell membrane</keyword>
<dbReference type="InterPro" id="IPR018303">
    <property type="entry name" value="ATPase_P-typ_P_site"/>
</dbReference>
<keyword evidence="20" id="KW-1185">Reference proteome</keyword>
<dbReference type="SUPFAM" id="SSF81653">
    <property type="entry name" value="Calcium ATPase, transduction domain A"/>
    <property type="match status" value="1"/>
</dbReference>
<feature type="domain" description="HMA" evidence="18">
    <location>
        <begin position="72"/>
        <end position="138"/>
    </location>
</feature>
<dbReference type="NCBIfam" id="TIGR01494">
    <property type="entry name" value="ATPase_P-type"/>
    <property type="match status" value="1"/>
</dbReference>
<dbReference type="Gene3D" id="3.30.70.100">
    <property type="match status" value="2"/>
</dbReference>
<dbReference type="AlphaFoldDB" id="A0A4R5ENA5"/>
<proteinExistence type="inferred from homology"/>
<dbReference type="GO" id="GO:0005507">
    <property type="term" value="F:copper ion binding"/>
    <property type="evidence" value="ECO:0007669"/>
    <property type="project" value="InterPro"/>
</dbReference>
<feature type="transmembrane region" description="Helical" evidence="17">
    <location>
        <begin position="198"/>
        <end position="215"/>
    </location>
</feature>
<dbReference type="FunFam" id="2.70.150.10:FF:000020">
    <property type="entry name" value="Copper-exporting P-type ATPase A"/>
    <property type="match status" value="1"/>
</dbReference>
<gene>
    <name evidence="19" type="ORF">E1B25_14940</name>
</gene>
<name>A0A4R5ENA5_9RHOB</name>
<dbReference type="GO" id="GO:0016887">
    <property type="term" value="F:ATP hydrolysis activity"/>
    <property type="evidence" value="ECO:0007669"/>
    <property type="project" value="InterPro"/>
</dbReference>
<keyword evidence="16 17" id="KW-0472">Membrane</keyword>
<dbReference type="SFLD" id="SFLDS00003">
    <property type="entry name" value="Haloacid_Dehalogenase"/>
    <property type="match status" value="1"/>
</dbReference>
<dbReference type="InterPro" id="IPR027256">
    <property type="entry name" value="P-typ_ATPase_IB"/>
</dbReference>
<dbReference type="EMBL" id="SMFP01000010">
    <property type="protein sequence ID" value="TDE36211.1"/>
    <property type="molecule type" value="Genomic_DNA"/>
</dbReference>
<dbReference type="SFLD" id="SFLDG00002">
    <property type="entry name" value="C1.7:_P-type_atpase_like"/>
    <property type="match status" value="1"/>
</dbReference>
<dbReference type="InterPro" id="IPR006121">
    <property type="entry name" value="HMA_dom"/>
</dbReference>
<dbReference type="InterPro" id="IPR044492">
    <property type="entry name" value="P_typ_ATPase_HD_dom"/>
</dbReference>
<dbReference type="InterPro" id="IPR059000">
    <property type="entry name" value="ATPase_P-type_domA"/>
</dbReference>
<feature type="transmembrane region" description="Helical" evidence="17">
    <location>
        <begin position="236"/>
        <end position="258"/>
    </location>
</feature>
<evidence type="ECO:0000256" key="14">
    <source>
        <dbReference type="ARBA" id="ARBA00023008"/>
    </source>
</evidence>
<reference evidence="19 20" key="1">
    <citation type="submission" date="2019-03" db="EMBL/GenBank/DDBJ databases">
        <authorList>
            <person name="Zhang S."/>
        </authorList>
    </citation>
    <scope>NUCLEOTIDE SEQUENCE [LARGE SCALE GENOMIC DNA]</scope>
    <source>
        <strain evidence="19 20">S4J41</strain>
    </source>
</reference>
<evidence type="ECO:0000256" key="6">
    <source>
        <dbReference type="ARBA" id="ARBA00022723"/>
    </source>
</evidence>
<keyword evidence="15" id="KW-0406">Ion transport</keyword>
<dbReference type="Proteomes" id="UP000294662">
    <property type="component" value="Unassembled WGS sequence"/>
</dbReference>
<feature type="transmembrane region" description="Helical" evidence="17">
    <location>
        <begin position="761"/>
        <end position="780"/>
    </location>
</feature>
<evidence type="ECO:0000256" key="15">
    <source>
        <dbReference type="ARBA" id="ARBA00023065"/>
    </source>
</evidence>
<comment type="similarity">
    <text evidence="2 17">Belongs to the cation transport ATPase (P-type) (TC 3.A.3) family. Type IB subfamily.</text>
</comment>
<dbReference type="GO" id="GO:0043682">
    <property type="term" value="F:P-type divalent copper transporter activity"/>
    <property type="evidence" value="ECO:0007669"/>
    <property type="project" value="TreeGrafter"/>
</dbReference>
<keyword evidence="3" id="KW-0813">Transport</keyword>
<dbReference type="InterPro" id="IPR036412">
    <property type="entry name" value="HAD-like_sf"/>
</dbReference>
<evidence type="ECO:0000256" key="7">
    <source>
        <dbReference type="ARBA" id="ARBA00022737"/>
    </source>
</evidence>
<evidence type="ECO:0000259" key="18">
    <source>
        <dbReference type="PROSITE" id="PS50846"/>
    </source>
</evidence>
<dbReference type="InterPro" id="IPR001757">
    <property type="entry name" value="P_typ_ATPase"/>
</dbReference>
<dbReference type="InterPro" id="IPR006122">
    <property type="entry name" value="HMA_Cu_ion-bd"/>
</dbReference>
<keyword evidence="10 17" id="KW-0067">ATP-binding</keyword>
<feature type="transmembrane region" description="Helical" evidence="17">
    <location>
        <begin position="264"/>
        <end position="283"/>
    </location>
</feature>
<protein>
    <submittedName>
        <fullName evidence="19">Copper-translocating P-type ATPase</fullName>
    </submittedName>
</protein>
<dbReference type="CDD" id="cd02094">
    <property type="entry name" value="P-type_ATPase_Cu-like"/>
    <property type="match status" value="1"/>
</dbReference>
<dbReference type="InterPro" id="IPR023299">
    <property type="entry name" value="ATPase_P-typ_cyto_dom_N"/>
</dbReference>
<dbReference type="Pfam" id="PF00403">
    <property type="entry name" value="HMA"/>
    <property type="match status" value="2"/>
</dbReference>
<evidence type="ECO:0000256" key="9">
    <source>
        <dbReference type="ARBA" id="ARBA00022796"/>
    </source>
</evidence>
<feature type="domain" description="HMA" evidence="18">
    <location>
        <begin position="5"/>
        <end position="70"/>
    </location>
</feature>
<dbReference type="PROSITE" id="PS50846">
    <property type="entry name" value="HMA_2"/>
    <property type="match status" value="2"/>
</dbReference>
<dbReference type="PROSITE" id="PS00154">
    <property type="entry name" value="ATPASE_E1_E2"/>
    <property type="match status" value="1"/>
</dbReference>
<evidence type="ECO:0000256" key="8">
    <source>
        <dbReference type="ARBA" id="ARBA00022741"/>
    </source>
</evidence>
<evidence type="ECO:0000313" key="19">
    <source>
        <dbReference type="EMBL" id="TDE36211.1"/>
    </source>
</evidence>
<keyword evidence="8 17" id="KW-0547">Nucleotide-binding</keyword>
<keyword evidence="12" id="KW-1278">Translocase</keyword>
<dbReference type="InterPro" id="IPR023298">
    <property type="entry name" value="ATPase_P-typ_TM_dom_sf"/>
</dbReference>
<keyword evidence="14" id="KW-0186">Copper</keyword>
<dbReference type="PRINTS" id="PR00119">
    <property type="entry name" value="CATATPASE"/>
</dbReference>
<feature type="transmembrane region" description="Helical" evidence="17">
    <location>
        <begin position="417"/>
        <end position="439"/>
    </location>
</feature>
<dbReference type="NCBIfam" id="TIGR01525">
    <property type="entry name" value="ATPase-IB_hvy"/>
    <property type="match status" value="1"/>
</dbReference>
<keyword evidence="5 17" id="KW-0812">Transmembrane</keyword>
<dbReference type="PRINTS" id="PR00943">
    <property type="entry name" value="CUATPASE"/>
</dbReference>
<evidence type="ECO:0000256" key="3">
    <source>
        <dbReference type="ARBA" id="ARBA00022448"/>
    </source>
</evidence>
<accession>A0A4R5ENA5</accession>
<dbReference type="InterPro" id="IPR023214">
    <property type="entry name" value="HAD_sf"/>
</dbReference>
<dbReference type="InterPro" id="IPR008250">
    <property type="entry name" value="ATPase_P-typ_transduc_dom_A_sf"/>
</dbReference>
<feature type="transmembrane region" description="Helical" evidence="17">
    <location>
        <begin position="445"/>
        <end position="468"/>
    </location>
</feature>
<dbReference type="NCBIfam" id="TIGR00003">
    <property type="entry name" value="copper ion binding protein"/>
    <property type="match status" value="2"/>
</dbReference>
<evidence type="ECO:0000256" key="12">
    <source>
        <dbReference type="ARBA" id="ARBA00022967"/>
    </source>
</evidence>
<comment type="subcellular location">
    <subcellularLocation>
        <location evidence="1">Cell membrane</location>
        <topology evidence="1">Multi-pass membrane protein</topology>
    </subcellularLocation>
</comment>
<dbReference type="SUPFAM" id="SSF55008">
    <property type="entry name" value="HMA, heavy metal-associated domain"/>
    <property type="match status" value="2"/>
</dbReference>
<dbReference type="GO" id="GO:0060003">
    <property type="term" value="P:copper ion export"/>
    <property type="evidence" value="ECO:0007669"/>
    <property type="project" value="UniProtKB-ARBA"/>
</dbReference>
<dbReference type="CDD" id="cd00371">
    <property type="entry name" value="HMA"/>
    <property type="match status" value="2"/>
</dbReference>
<comment type="caution">
    <text evidence="19">The sequence shown here is derived from an EMBL/GenBank/DDBJ whole genome shotgun (WGS) entry which is preliminary data.</text>
</comment>
<dbReference type="SFLD" id="SFLDF00027">
    <property type="entry name" value="p-type_atpase"/>
    <property type="match status" value="1"/>
</dbReference>
<dbReference type="SUPFAM" id="SSF56784">
    <property type="entry name" value="HAD-like"/>
    <property type="match status" value="1"/>
</dbReference>
<evidence type="ECO:0000256" key="10">
    <source>
        <dbReference type="ARBA" id="ARBA00022840"/>
    </source>
</evidence>
<evidence type="ECO:0000256" key="13">
    <source>
        <dbReference type="ARBA" id="ARBA00022989"/>
    </source>
</evidence>
<evidence type="ECO:0000256" key="4">
    <source>
        <dbReference type="ARBA" id="ARBA00022475"/>
    </source>
</evidence>
<evidence type="ECO:0000256" key="1">
    <source>
        <dbReference type="ARBA" id="ARBA00004651"/>
    </source>
</evidence>
<keyword evidence="13 17" id="KW-1133">Transmembrane helix</keyword>
<feature type="transmembrane region" description="Helical" evidence="17">
    <location>
        <begin position="163"/>
        <end position="186"/>
    </location>
</feature>
<dbReference type="GO" id="GO:0005886">
    <property type="term" value="C:plasma membrane"/>
    <property type="evidence" value="ECO:0007669"/>
    <property type="project" value="UniProtKB-SubCell"/>
</dbReference>
<evidence type="ECO:0000256" key="11">
    <source>
        <dbReference type="ARBA" id="ARBA00022842"/>
    </source>
</evidence>
<dbReference type="RefSeq" id="WP_132830323.1">
    <property type="nucleotide sequence ID" value="NZ_SMFP01000010.1"/>
</dbReference>
<dbReference type="GO" id="GO:0005524">
    <property type="term" value="F:ATP binding"/>
    <property type="evidence" value="ECO:0007669"/>
    <property type="project" value="UniProtKB-UniRule"/>
</dbReference>
<keyword evidence="6 17" id="KW-0479">Metal-binding</keyword>
<keyword evidence="9" id="KW-0187">Copper transport</keyword>
<dbReference type="Gene3D" id="3.40.1110.10">
    <property type="entry name" value="Calcium-transporting ATPase, cytoplasmic domain N"/>
    <property type="match status" value="1"/>
</dbReference>
<dbReference type="PROSITE" id="PS01047">
    <property type="entry name" value="HMA_1"/>
    <property type="match status" value="2"/>
</dbReference>
<dbReference type="PANTHER" id="PTHR43520">
    <property type="entry name" value="ATP7, ISOFORM B"/>
    <property type="match status" value="1"/>
</dbReference>
<dbReference type="Pfam" id="PF00702">
    <property type="entry name" value="Hydrolase"/>
    <property type="match status" value="1"/>
</dbReference>
<evidence type="ECO:0000256" key="16">
    <source>
        <dbReference type="ARBA" id="ARBA00023136"/>
    </source>
</evidence>
<dbReference type="InterPro" id="IPR017969">
    <property type="entry name" value="Heavy-metal-associated_CS"/>
</dbReference>
<dbReference type="SUPFAM" id="SSF81665">
    <property type="entry name" value="Calcium ATPase, transmembrane domain M"/>
    <property type="match status" value="1"/>
</dbReference>
<keyword evidence="7" id="KW-0677">Repeat</keyword>
<organism evidence="19 20">
    <name type="scientific">Antarcticimicrobium sediminis</name>
    <dbReference type="NCBI Taxonomy" id="2546227"/>
    <lineage>
        <taxon>Bacteria</taxon>
        <taxon>Pseudomonadati</taxon>
        <taxon>Pseudomonadota</taxon>
        <taxon>Alphaproteobacteria</taxon>
        <taxon>Rhodobacterales</taxon>
        <taxon>Paracoccaceae</taxon>
        <taxon>Antarcticimicrobium</taxon>
    </lineage>
</organism>
<dbReference type="PANTHER" id="PTHR43520:SF8">
    <property type="entry name" value="P-TYPE CU(+) TRANSPORTER"/>
    <property type="match status" value="1"/>
</dbReference>
<dbReference type="OrthoDB" id="9807843at2"/>
<dbReference type="GO" id="GO:0055070">
    <property type="term" value="P:copper ion homeostasis"/>
    <property type="evidence" value="ECO:0007669"/>
    <property type="project" value="TreeGrafter"/>
</dbReference>
<evidence type="ECO:0000256" key="5">
    <source>
        <dbReference type="ARBA" id="ARBA00022692"/>
    </source>
</evidence>
<dbReference type="Gene3D" id="3.40.50.1000">
    <property type="entry name" value="HAD superfamily/HAD-like"/>
    <property type="match status" value="1"/>
</dbReference>
<keyword evidence="11" id="KW-0460">Magnesium</keyword>